<dbReference type="InterPro" id="IPR001524">
    <property type="entry name" value="Glyco_hydro_6_CS"/>
</dbReference>
<evidence type="ECO:0000256" key="1">
    <source>
        <dbReference type="ARBA" id="ARBA00022729"/>
    </source>
</evidence>
<evidence type="ECO:0000256" key="2">
    <source>
        <dbReference type="ARBA" id="ARBA00022801"/>
    </source>
</evidence>
<evidence type="ECO:0000256" key="3">
    <source>
        <dbReference type="ARBA" id="ARBA00023001"/>
    </source>
</evidence>
<evidence type="ECO:0000313" key="12">
    <source>
        <dbReference type="Proteomes" id="UP000758168"/>
    </source>
</evidence>
<keyword evidence="1" id="KW-0732">Signal</keyword>
<dbReference type="InterPro" id="IPR036434">
    <property type="entry name" value="Beta_cellobiohydrolase_sf"/>
</dbReference>
<dbReference type="PRINTS" id="PR00733">
    <property type="entry name" value="GLHYDRLASE6"/>
</dbReference>
<dbReference type="PIRSF" id="PIRSF001100">
    <property type="entry name" value="Beta_cellobiohydrolase"/>
    <property type="match status" value="1"/>
</dbReference>
<keyword evidence="3 9" id="KW-0136">Cellulose degradation</keyword>
<dbReference type="Pfam" id="PF01341">
    <property type="entry name" value="Glyco_hydro_6"/>
    <property type="match status" value="1"/>
</dbReference>
<gene>
    <name evidence="11" type="ORF">JOF54_000577</name>
</gene>
<proteinExistence type="inferred from homology"/>
<comment type="similarity">
    <text evidence="9">Belongs to the glycosyl hydrolase family 6.</text>
</comment>
<keyword evidence="7 9" id="KW-0624">Polysaccharide degradation</keyword>
<dbReference type="InterPro" id="IPR016288">
    <property type="entry name" value="Beta_cellobiohydrolase"/>
</dbReference>
<keyword evidence="6 9" id="KW-0326">Glycosidase</keyword>
<dbReference type="PANTHER" id="PTHR34876:SF4">
    <property type="entry name" value="1,4-BETA-D-GLUCAN CELLOBIOHYDROLASE C-RELATED"/>
    <property type="match status" value="1"/>
</dbReference>
<sequence length="353" mass="35992">MLDPVDPRRTRPSAIGVEGAGSPRLVVALTLALLLALLLAVSGCGSGAGSQPANPLAGARLWVDPRSTAAQQADAWRARVGPAADAAVEAVTSQPVATWLAGQTDDPFDEAVRVTQSAEVEAALPVLVAYHRPGRDCGSYSAGGSADADAYLAWVGRLAAGIGDRPALVVLEPDAVAQALSGTCGSPADAAGVYALLGRAVDVLAERPGTRVYLDAGHAGWVGDLDALADALRASGVGRADGFSLNVANFQTTDASVAYGERLSALLDDAQFVVDVSRNGRGAPAATEGVDAWCNPPGAALGENPRTGPDRALAVALLWVKEPGASDGSCRPGEPPAGEFWPEQAQRLVDQRP</sequence>
<evidence type="ECO:0000256" key="10">
    <source>
        <dbReference type="SAM" id="MobiDB-lite"/>
    </source>
</evidence>
<evidence type="ECO:0000256" key="5">
    <source>
        <dbReference type="ARBA" id="ARBA00023277"/>
    </source>
</evidence>
<evidence type="ECO:0000256" key="9">
    <source>
        <dbReference type="RuleBase" id="RU361186"/>
    </source>
</evidence>
<evidence type="ECO:0000313" key="11">
    <source>
        <dbReference type="EMBL" id="MBP2415655.1"/>
    </source>
</evidence>
<dbReference type="RefSeq" id="WP_210052823.1">
    <property type="nucleotide sequence ID" value="NZ_BAAAMH010000022.1"/>
</dbReference>
<keyword evidence="4" id="KW-1015">Disulfide bond</keyword>
<feature type="region of interest" description="Disordered" evidence="10">
    <location>
        <begin position="324"/>
        <end position="353"/>
    </location>
</feature>
<evidence type="ECO:0000256" key="4">
    <source>
        <dbReference type="ARBA" id="ARBA00023157"/>
    </source>
</evidence>
<keyword evidence="5 9" id="KW-0119">Carbohydrate metabolism</keyword>
<name>A0ABS4Z4I9_9ACTN</name>
<accession>A0ABS4Z4I9</accession>
<dbReference type="SUPFAM" id="SSF51989">
    <property type="entry name" value="Glycosyl hydrolases family 6, cellulases"/>
    <property type="match status" value="1"/>
</dbReference>
<evidence type="ECO:0000256" key="7">
    <source>
        <dbReference type="ARBA" id="ARBA00023326"/>
    </source>
</evidence>
<dbReference type="Gene3D" id="3.20.20.40">
    <property type="entry name" value="1, 4-beta cellobiohydrolase"/>
    <property type="match status" value="1"/>
</dbReference>
<dbReference type="EC" id="3.2.1.-" evidence="9"/>
<dbReference type="GO" id="GO:0008810">
    <property type="term" value="F:cellulase activity"/>
    <property type="evidence" value="ECO:0007669"/>
    <property type="project" value="UniProtKB-EC"/>
</dbReference>
<comment type="caution">
    <text evidence="11">The sequence shown here is derived from an EMBL/GenBank/DDBJ whole genome shotgun (WGS) entry which is preliminary data.</text>
</comment>
<organism evidence="11 12">
    <name type="scientific">Microlunatus capsulatus</name>
    <dbReference type="NCBI Taxonomy" id="99117"/>
    <lineage>
        <taxon>Bacteria</taxon>
        <taxon>Bacillati</taxon>
        <taxon>Actinomycetota</taxon>
        <taxon>Actinomycetes</taxon>
        <taxon>Propionibacteriales</taxon>
        <taxon>Propionibacteriaceae</taxon>
        <taxon>Microlunatus</taxon>
    </lineage>
</organism>
<reference evidence="11 12" key="1">
    <citation type="submission" date="2021-03" db="EMBL/GenBank/DDBJ databases">
        <title>Sequencing the genomes of 1000 actinobacteria strains.</title>
        <authorList>
            <person name="Klenk H.-P."/>
        </authorList>
    </citation>
    <scope>NUCLEOTIDE SEQUENCE [LARGE SCALE GENOMIC DNA]</scope>
    <source>
        <strain evidence="11 12">DSM 12936</strain>
    </source>
</reference>
<dbReference type="PANTHER" id="PTHR34876">
    <property type="match status" value="1"/>
</dbReference>
<keyword evidence="2 9" id="KW-0378">Hydrolase</keyword>
<protein>
    <recommendedName>
        <fullName evidence="9">Glucanase</fullName>
        <ecNumber evidence="9">3.2.1.-</ecNumber>
    </recommendedName>
</protein>
<evidence type="ECO:0000256" key="8">
    <source>
        <dbReference type="PROSITE-ProRule" id="PRU10056"/>
    </source>
</evidence>
<dbReference type="PROSITE" id="PS00655">
    <property type="entry name" value="GLYCOSYL_HYDROL_F6_1"/>
    <property type="match status" value="1"/>
</dbReference>
<keyword evidence="12" id="KW-1185">Reference proteome</keyword>
<feature type="active site" evidence="8">
    <location>
        <position position="136"/>
    </location>
</feature>
<dbReference type="EMBL" id="JAGIOB010000001">
    <property type="protein sequence ID" value="MBP2415655.1"/>
    <property type="molecule type" value="Genomic_DNA"/>
</dbReference>
<evidence type="ECO:0000256" key="6">
    <source>
        <dbReference type="ARBA" id="ARBA00023295"/>
    </source>
</evidence>
<dbReference type="Proteomes" id="UP000758168">
    <property type="component" value="Unassembled WGS sequence"/>
</dbReference>